<dbReference type="RefSeq" id="WP_269336607.1">
    <property type="nucleotide sequence ID" value="NZ_JBFSSG010000001.1"/>
</dbReference>
<reference evidence="1 2" key="1">
    <citation type="journal article" date="2024" name="ISME J.">
        <title>Tailless and filamentous prophages are predominant in marine Vibrio.</title>
        <authorList>
            <person name="Steensen K."/>
            <person name="Seneca J."/>
            <person name="Bartlau N."/>
            <person name="Yu X.A."/>
            <person name="Hussain F.A."/>
            <person name="Polz M.F."/>
        </authorList>
    </citation>
    <scope>NUCLEOTIDE SEQUENCE [LARGE SCALE GENOMIC DNA]</scope>
    <source>
        <strain evidence="1 2">10N.239.312.F12</strain>
    </source>
</reference>
<accession>A0ABV4MRL1</accession>
<name>A0ABV4MRL1_9VIBR</name>
<evidence type="ECO:0000313" key="1">
    <source>
        <dbReference type="EMBL" id="MEZ8719788.1"/>
    </source>
</evidence>
<sequence>MSTLELVKLWQRESEPKIDLLELADCDDAITVTPTEIAGDFWIFIKTNLNQSNFPDSKTMLCLENSKTIIQFHPI</sequence>
<organism evidence="1 2">
    <name type="scientific">Vibrio pomeroyi</name>
    <dbReference type="NCBI Taxonomy" id="198832"/>
    <lineage>
        <taxon>Bacteria</taxon>
        <taxon>Pseudomonadati</taxon>
        <taxon>Pseudomonadota</taxon>
        <taxon>Gammaproteobacteria</taxon>
        <taxon>Vibrionales</taxon>
        <taxon>Vibrionaceae</taxon>
        <taxon>Vibrio</taxon>
    </lineage>
</organism>
<dbReference type="EMBL" id="JBFSSG010000001">
    <property type="protein sequence ID" value="MEZ8719788.1"/>
    <property type="molecule type" value="Genomic_DNA"/>
</dbReference>
<protein>
    <submittedName>
        <fullName evidence="1">Uncharacterized protein</fullName>
    </submittedName>
</protein>
<evidence type="ECO:0000313" key="2">
    <source>
        <dbReference type="Proteomes" id="UP001570071"/>
    </source>
</evidence>
<proteinExistence type="predicted"/>
<dbReference type="Proteomes" id="UP001570071">
    <property type="component" value="Unassembled WGS sequence"/>
</dbReference>
<gene>
    <name evidence="1" type="ORF">AB6D66_01825</name>
</gene>
<keyword evidence="2" id="KW-1185">Reference proteome</keyword>
<comment type="caution">
    <text evidence="1">The sequence shown here is derived from an EMBL/GenBank/DDBJ whole genome shotgun (WGS) entry which is preliminary data.</text>
</comment>